<evidence type="ECO:0000259" key="2">
    <source>
        <dbReference type="PROSITE" id="PS50878"/>
    </source>
</evidence>
<dbReference type="InterPro" id="IPR000477">
    <property type="entry name" value="RT_dom"/>
</dbReference>
<dbReference type="Pfam" id="PF03372">
    <property type="entry name" value="Exo_endo_phos"/>
    <property type="match status" value="1"/>
</dbReference>
<dbReference type="CDD" id="cd01650">
    <property type="entry name" value="RT_nLTR_like"/>
    <property type="match status" value="1"/>
</dbReference>
<dbReference type="SUPFAM" id="SSF56219">
    <property type="entry name" value="DNase I-like"/>
    <property type="match status" value="1"/>
</dbReference>
<protein>
    <recommendedName>
        <fullName evidence="2">Reverse transcriptase domain-containing protein</fullName>
    </recommendedName>
</protein>
<dbReference type="Pfam" id="PF00078">
    <property type="entry name" value="RVT_1"/>
    <property type="match status" value="1"/>
</dbReference>
<dbReference type="PROSITE" id="PS50878">
    <property type="entry name" value="RT_POL"/>
    <property type="match status" value="1"/>
</dbReference>
<dbReference type="GO" id="GO:0003824">
    <property type="term" value="F:catalytic activity"/>
    <property type="evidence" value="ECO:0007669"/>
    <property type="project" value="InterPro"/>
</dbReference>
<feature type="coiled-coil region" evidence="1">
    <location>
        <begin position="334"/>
        <end position="361"/>
    </location>
</feature>
<reference evidence="4" key="1">
    <citation type="submission" date="2012-01" db="EMBL/GenBank/DDBJ databases">
        <title>The Genome Sequence of Oreochromis niloticus (Nile Tilapia).</title>
        <authorList>
            <consortium name="Broad Institute Genome Assembly Team"/>
            <consortium name="Broad Institute Sequencing Platform"/>
            <person name="Di Palma F."/>
            <person name="Johnson J."/>
            <person name="Lander E.S."/>
            <person name="Lindblad-Toh K."/>
        </authorList>
    </citation>
    <scope>NUCLEOTIDE SEQUENCE [LARGE SCALE GENOMIC DNA]</scope>
</reference>
<dbReference type="GeneTree" id="ENSGT00940000163737"/>
<reference evidence="3" key="3">
    <citation type="submission" date="2025-09" db="UniProtKB">
        <authorList>
            <consortium name="Ensembl"/>
        </authorList>
    </citation>
    <scope>IDENTIFICATION</scope>
</reference>
<dbReference type="SUPFAM" id="SSF56672">
    <property type="entry name" value="DNA/RNA polymerases"/>
    <property type="match status" value="1"/>
</dbReference>
<dbReference type="CDD" id="cd09076">
    <property type="entry name" value="L1-EN"/>
    <property type="match status" value="1"/>
</dbReference>
<reference evidence="3" key="2">
    <citation type="submission" date="2025-08" db="UniProtKB">
        <authorList>
            <consortium name="Ensembl"/>
        </authorList>
    </citation>
    <scope>IDENTIFICATION</scope>
</reference>
<evidence type="ECO:0000256" key="1">
    <source>
        <dbReference type="SAM" id="Coils"/>
    </source>
</evidence>
<organism evidence="3 4">
    <name type="scientific">Oreochromis niloticus</name>
    <name type="common">Nile tilapia</name>
    <name type="synonym">Tilapia nilotica</name>
    <dbReference type="NCBI Taxonomy" id="8128"/>
    <lineage>
        <taxon>Eukaryota</taxon>
        <taxon>Metazoa</taxon>
        <taxon>Chordata</taxon>
        <taxon>Craniata</taxon>
        <taxon>Vertebrata</taxon>
        <taxon>Euteleostomi</taxon>
        <taxon>Actinopterygii</taxon>
        <taxon>Neopterygii</taxon>
        <taxon>Teleostei</taxon>
        <taxon>Neoteleostei</taxon>
        <taxon>Acanthomorphata</taxon>
        <taxon>Ovalentaria</taxon>
        <taxon>Cichlomorphae</taxon>
        <taxon>Cichliformes</taxon>
        <taxon>Cichlidae</taxon>
        <taxon>African cichlids</taxon>
        <taxon>Pseudocrenilabrinae</taxon>
        <taxon>Oreochromini</taxon>
        <taxon>Oreochromis</taxon>
    </lineage>
</organism>
<proteinExistence type="predicted"/>
<sequence>MFGALRVSFWKCLTVFSLFLLLFSLSYMASLRVGTLNINGGRDRERRAVLVELSKTKNVDVFFLQETHSTIDNETEWGMSWSGQAFLSHGTNLSAGVAILFCRHLQLSHVSVCEIEQGRAQVVKATIKGISFAFMNVYAHNSAAGRVQLFRKITDELSKLNSGSIIVVGGDWNCTTHPSVDRNTGEPHPPSGSLLSTVILQNDLTDVWRKLHPTTRQYTYVKVSESNVKAARLDRLYINQTYNNRLVKAEISPVGFSDHHLVTADISLLMHSNICSHWHFNVQLICDEEFCRAFSDFWCHWKHRKLEFCNVAQWWEVGKTQIKLFCQQYTSHATTTVKDYFEDLERELKRLETEIISGTDKTNDTWDSRRKALGKFLHERAKGALIRTWISAIKEIDAPTRFFFKLEKRVRESHQMLYLRLPDGKVTSDSVAMRKLAIDFYASLFSADACDPECVTKMLVGLPRLDEAESAVLESAISFAEMSSAVQQLNGGRSSGVDGLPAEFYQKFWSLIGEDIYEVFTYCVTTGILPTSCTRAVLTLLPKKGDLGLLKNWRPVSLLCTDYKILAKCLSNRLKTCIDMIVDVDQAYCVPERTIMDNLFLIRDIIDLAKLKDLDVGFLSLDQEKAFDRVDHHYLFKTLEAFGFGNIFISWIKLLYSNAAVMLKVGGGLSRPVPAQRGIRQGCPLSGMLYTLAIEPLLHHLRQGLSGFTFEEAGSPVKLSAYADDVTVFITSQCDVTTLRKTLDLYERASSAKVNWSKCEGFILGGWVDKEEPVLPAELQWTREGLKCLGVFWGTAAFQGKNWEGVVEKIAARLSRWTWVLPQLSYRGRTLVVNNLAASVLWHRATVVEPPASVLKEIQKRLVNFFSGGFHWIRSAVLSLPVSEGGQSLIDLRSRVTAFRLQTAQRYLYQRQQPPWFKTACTLLHRIKDLTYDKHLFLLDLTGMDLSQTSVFYQSVLTAWKTVFNVQRDCSQFYGDVGEEPLFYNPLVPSRMLSTASVQRFLVNAGLTKLAGLRTAGQWKTAAKLAQETGIRSLRFMEKLVEEVMGVLPGLVRAALGTRSAGGQPRSADFPSLSVCAAVGEQDEEGGSLLSFRTPVLGDLSRISKKAIYEVAVKVLNRGLLAGVLESRWSGVLAPGSSPRGSWRSLYKPPIEKRSVDLQWRIVHGAMATNRHVAHMDPRTGNHCLFCLTEETLQHLWLGCPRLAGLFSLLRQWLAGLGSVLEEGLFILGPRYSAAQRRKVCLINFLIGQAKMSIWLTRRNKMKGTGSVNLDFMFKGLVGARLKVEFVYYKMVSNIEEFVSIWGINGVLCKITDDNLVLNF</sequence>
<dbReference type="InterPro" id="IPR036691">
    <property type="entry name" value="Endo/exonu/phosph_ase_sf"/>
</dbReference>
<evidence type="ECO:0000313" key="4">
    <source>
        <dbReference type="Proteomes" id="UP000005207"/>
    </source>
</evidence>
<feature type="domain" description="Reverse transcriptase" evidence="2">
    <location>
        <begin position="522"/>
        <end position="786"/>
    </location>
</feature>
<dbReference type="OMA" id="VEDNERW"/>
<dbReference type="PANTHER" id="PTHR19446">
    <property type="entry name" value="REVERSE TRANSCRIPTASES"/>
    <property type="match status" value="1"/>
</dbReference>
<dbReference type="Proteomes" id="UP000005207">
    <property type="component" value="Linkage group LG18"/>
</dbReference>
<name>A0A669CJ41_ORENI</name>
<dbReference type="InterPro" id="IPR043502">
    <property type="entry name" value="DNA/RNA_pol_sf"/>
</dbReference>
<keyword evidence="1" id="KW-0175">Coiled coil</keyword>
<evidence type="ECO:0000313" key="3">
    <source>
        <dbReference type="Ensembl" id="ENSONIP00000047974.1"/>
    </source>
</evidence>
<accession>A0A669CJ41</accession>
<dbReference type="Gene3D" id="3.60.10.10">
    <property type="entry name" value="Endonuclease/exonuclease/phosphatase"/>
    <property type="match status" value="1"/>
</dbReference>
<dbReference type="Ensembl" id="ENSONIT00000085676.1">
    <property type="protein sequence ID" value="ENSONIP00000047974.1"/>
    <property type="gene ID" value="ENSONIG00000041028.1"/>
</dbReference>
<keyword evidence="4" id="KW-1185">Reference proteome</keyword>
<dbReference type="InterPro" id="IPR005135">
    <property type="entry name" value="Endo/exonuclease/phosphatase"/>
</dbReference>
<dbReference type="InParanoid" id="A0A669CJ41"/>